<evidence type="ECO:0000313" key="3">
    <source>
        <dbReference type="EMBL" id="ABP56395.1"/>
    </source>
</evidence>
<reference evidence="4" key="1">
    <citation type="journal article" date="2007" name="Proc. Natl. Acad. Sci. U.S.A.">
        <title>Genome sequencing reveals complex secondary metabolome in the marine actinomycete Salinispora tropica.</title>
        <authorList>
            <person name="Udwary D.W."/>
            <person name="Zeigler L."/>
            <person name="Asolkar R.N."/>
            <person name="Singan V."/>
            <person name="Lapidus A."/>
            <person name="Fenical W."/>
            <person name="Jensen P.R."/>
            <person name="Moore B.S."/>
        </authorList>
    </citation>
    <scope>NUCLEOTIDE SEQUENCE [LARGE SCALE GENOMIC DNA]</scope>
    <source>
        <strain evidence="4">ATCC BAA-916 / DSM 44818 / CNB-440</strain>
    </source>
</reference>
<keyword evidence="4" id="KW-1185">Reference proteome</keyword>
<dbReference type="SUPFAM" id="SSF51679">
    <property type="entry name" value="Bacterial luciferase-like"/>
    <property type="match status" value="1"/>
</dbReference>
<protein>
    <recommendedName>
        <fullName evidence="2">Luciferase-like domain-containing protein</fullName>
    </recommendedName>
</protein>
<gene>
    <name evidence="3" type="ordered locus">Strop_3965</name>
</gene>
<dbReference type="NCBIfam" id="TIGR03620">
    <property type="entry name" value="F420_MSMEG_4141"/>
    <property type="match status" value="1"/>
</dbReference>
<dbReference type="PATRIC" id="fig|369723.5.peg.4094"/>
<accession>A4XBT8</accession>
<dbReference type="InterPro" id="IPR050564">
    <property type="entry name" value="F420-G6PD/mer"/>
</dbReference>
<dbReference type="InterPro" id="IPR011251">
    <property type="entry name" value="Luciferase-like_dom"/>
</dbReference>
<organism evidence="3 4">
    <name type="scientific">Salinispora tropica (strain ATCC BAA-916 / DSM 44818 / JCM 13857 / NBRC 105044 / CNB-440)</name>
    <dbReference type="NCBI Taxonomy" id="369723"/>
    <lineage>
        <taxon>Bacteria</taxon>
        <taxon>Bacillati</taxon>
        <taxon>Actinomycetota</taxon>
        <taxon>Actinomycetes</taxon>
        <taxon>Micromonosporales</taxon>
        <taxon>Micromonosporaceae</taxon>
        <taxon>Salinispora</taxon>
    </lineage>
</organism>
<proteinExistence type="predicted"/>
<evidence type="ECO:0000259" key="2">
    <source>
        <dbReference type="Pfam" id="PF00296"/>
    </source>
</evidence>
<evidence type="ECO:0000313" key="4">
    <source>
        <dbReference type="Proteomes" id="UP000000235"/>
    </source>
</evidence>
<dbReference type="EMBL" id="CP000667">
    <property type="protein sequence ID" value="ABP56395.1"/>
    <property type="molecule type" value="Genomic_DNA"/>
</dbReference>
<evidence type="ECO:0000256" key="1">
    <source>
        <dbReference type="SAM" id="MobiDB-lite"/>
    </source>
</evidence>
<dbReference type="eggNOG" id="COG2141">
    <property type="taxonomic scope" value="Bacteria"/>
</dbReference>
<dbReference type="KEGG" id="stp:Strop_3965"/>
<dbReference type="AlphaFoldDB" id="A4XBT8"/>
<dbReference type="InterPro" id="IPR019922">
    <property type="entry name" value="Lucif-like_OxRdatse_MSMEG_4141"/>
</dbReference>
<dbReference type="RefSeq" id="WP_012015163.1">
    <property type="nucleotide sequence ID" value="NC_009380.1"/>
</dbReference>
<dbReference type="InterPro" id="IPR036661">
    <property type="entry name" value="Luciferase-like_sf"/>
</dbReference>
<dbReference type="PANTHER" id="PTHR43244">
    <property type="match status" value="1"/>
</dbReference>
<dbReference type="Pfam" id="PF00296">
    <property type="entry name" value="Bac_luciferase"/>
    <property type="match status" value="1"/>
</dbReference>
<dbReference type="HOGENOM" id="CLU_079072_0_0_11"/>
<dbReference type="STRING" id="369723.Strop_3965"/>
<feature type="region of interest" description="Disordered" evidence="1">
    <location>
        <begin position="1"/>
        <end position="22"/>
    </location>
</feature>
<dbReference type="PANTHER" id="PTHR43244:SF2">
    <property type="entry name" value="CONSERVED HYPOTHETICAL ALANINE AND PROLINE-RICH PROTEIN"/>
    <property type="match status" value="1"/>
</dbReference>
<dbReference type="Gene3D" id="3.20.20.30">
    <property type="entry name" value="Luciferase-like domain"/>
    <property type="match status" value="1"/>
</dbReference>
<sequence length="324" mass="35012">MRRTSPDRTGDMHHRETDTSDSHRGLGRVGIWTMAFDWQPAGLVRDATAELEELGYGAVWYAEGLGRDAVSQAWLILGNTRRLVVGAGVANIAAREPIAMAAAHRALDDAFAGRFVLGLGGHRTHDTPTSTIPGRYGRPVQTMTAYLDAMDAATTVLPEPTGPRRRVLAALGPRMTELAAQRTEGALPYFAPVEHTRRTREGMGPGPLLAVELAVALADDPDRARQLARDHVAHYTSTAPHQAANLRRLGFTEQDMRGLSSTLVDAVVAHGDLDAVRTRVREHLDAGANHVCIQVLTADPAALPMDEWRELAFLTTEATTSSVG</sequence>
<dbReference type="Proteomes" id="UP000000235">
    <property type="component" value="Chromosome"/>
</dbReference>
<feature type="domain" description="Luciferase-like" evidence="2">
    <location>
        <begin position="44"/>
        <end position="289"/>
    </location>
</feature>
<dbReference type="GO" id="GO:0016705">
    <property type="term" value="F:oxidoreductase activity, acting on paired donors, with incorporation or reduction of molecular oxygen"/>
    <property type="evidence" value="ECO:0007669"/>
    <property type="project" value="InterPro"/>
</dbReference>
<name>A4XBT8_SALTO</name>